<accession>A0AAD4YT23</accession>
<keyword evidence="2" id="KW-0812">Transmembrane</keyword>
<comment type="caution">
    <text evidence="3">The sequence shown here is derived from an EMBL/GenBank/DDBJ whole genome shotgun (WGS) entry which is preliminary data.</text>
</comment>
<evidence type="ECO:0000313" key="3">
    <source>
        <dbReference type="EMBL" id="KAI5320259.1"/>
    </source>
</evidence>
<organism evidence="3 4">
    <name type="scientific">Prunus dulcis</name>
    <name type="common">Almond</name>
    <name type="synonym">Amygdalus dulcis</name>
    <dbReference type="NCBI Taxonomy" id="3755"/>
    <lineage>
        <taxon>Eukaryota</taxon>
        <taxon>Viridiplantae</taxon>
        <taxon>Streptophyta</taxon>
        <taxon>Embryophyta</taxon>
        <taxon>Tracheophyta</taxon>
        <taxon>Spermatophyta</taxon>
        <taxon>Magnoliopsida</taxon>
        <taxon>eudicotyledons</taxon>
        <taxon>Gunneridae</taxon>
        <taxon>Pentapetalae</taxon>
        <taxon>rosids</taxon>
        <taxon>fabids</taxon>
        <taxon>Rosales</taxon>
        <taxon>Rosaceae</taxon>
        <taxon>Amygdaloideae</taxon>
        <taxon>Amygdaleae</taxon>
        <taxon>Prunus</taxon>
    </lineage>
</organism>
<gene>
    <name evidence="3" type="ORF">L3X38_039967</name>
</gene>
<keyword evidence="2" id="KW-0472">Membrane</keyword>
<feature type="region of interest" description="Disordered" evidence="1">
    <location>
        <begin position="1"/>
        <end position="30"/>
    </location>
</feature>
<keyword evidence="2" id="KW-1133">Transmembrane helix</keyword>
<name>A0AAD4YT23_PRUDU</name>
<protein>
    <submittedName>
        <fullName evidence="3">Uncharacterized protein</fullName>
    </submittedName>
</protein>
<proteinExistence type="predicted"/>
<reference evidence="3 4" key="1">
    <citation type="journal article" date="2022" name="G3 (Bethesda)">
        <title>Whole-genome sequence and methylome profiling of the almond [Prunus dulcis (Mill.) D.A. Webb] cultivar 'Nonpareil'.</title>
        <authorList>
            <person name="D'Amico-Willman K.M."/>
            <person name="Ouma W.Z."/>
            <person name="Meulia T."/>
            <person name="Sideli G.M."/>
            <person name="Gradziel T.M."/>
            <person name="Fresnedo-Ramirez J."/>
        </authorList>
    </citation>
    <scope>NUCLEOTIDE SEQUENCE [LARGE SCALE GENOMIC DNA]</scope>
    <source>
        <tissue evidence="3">Leaf</tissue>
    </source>
</reference>
<evidence type="ECO:0000256" key="1">
    <source>
        <dbReference type="SAM" id="MobiDB-lite"/>
    </source>
</evidence>
<evidence type="ECO:0000256" key="2">
    <source>
        <dbReference type="SAM" id="Phobius"/>
    </source>
</evidence>
<dbReference type="AlphaFoldDB" id="A0AAD4YT23"/>
<dbReference type="EMBL" id="JAJFAZ020000007">
    <property type="protein sequence ID" value="KAI5320259.1"/>
    <property type="molecule type" value="Genomic_DNA"/>
</dbReference>
<sequence length="119" mass="14311">MKKLARQLRKSQDDDFSLPTWDDPTLNDSRPLDIQEQEELVRSFEKSQAQQSRFWRLLFASLLFCFSAFLLYSIFQQVLSPWELRYHAYFMEEVPLMDDYISRLASCFSMFISHHRITS</sequence>
<keyword evidence="4" id="KW-1185">Reference proteome</keyword>
<evidence type="ECO:0000313" key="4">
    <source>
        <dbReference type="Proteomes" id="UP001054821"/>
    </source>
</evidence>
<dbReference type="Proteomes" id="UP001054821">
    <property type="component" value="Chromosome 7"/>
</dbReference>
<dbReference type="PANTHER" id="PTHR36784">
    <property type="entry name" value="HISTONE-LYSINE N-METHYLTRANSFERASE"/>
    <property type="match status" value="1"/>
</dbReference>
<feature type="transmembrane region" description="Helical" evidence="2">
    <location>
        <begin position="54"/>
        <end position="75"/>
    </location>
</feature>
<dbReference type="PANTHER" id="PTHR36784:SF1">
    <property type="entry name" value="HISTONE-LYSINE N-METHYLTRANSFERASE"/>
    <property type="match status" value="1"/>
</dbReference>